<dbReference type="InterPro" id="IPR043128">
    <property type="entry name" value="Rev_trsase/Diguanyl_cyclase"/>
</dbReference>
<accession>A0A0G1HNZ5</accession>
<dbReference type="Proteomes" id="UP000034172">
    <property type="component" value="Unassembled WGS sequence"/>
</dbReference>
<dbReference type="GO" id="GO:0052621">
    <property type="term" value="F:diguanylate cyclase activity"/>
    <property type="evidence" value="ECO:0007669"/>
    <property type="project" value="TreeGrafter"/>
</dbReference>
<reference evidence="2 3" key="1">
    <citation type="journal article" date="2015" name="Nature">
        <title>rRNA introns, odd ribosomes, and small enigmatic genomes across a large radiation of phyla.</title>
        <authorList>
            <person name="Brown C.T."/>
            <person name="Hug L.A."/>
            <person name="Thomas B.C."/>
            <person name="Sharon I."/>
            <person name="Castelle C.J."/>
            <person name="Singh A."/>
            <person name="Wilkins M.J."/>
            <person name="Williams K.H."/>
            <person name="Banfield J.F."/>
        </authorList>
    </citation>
    <scope>NUCLEOTIDE SEQUENCE [LARGE SCALE GENOMIC DNA]</scope>
</reference>
<dbReference type="GO" id="GO:0043709">
    <property type="term" value="P:cell adhesion involved in single-species biofilm formation"/>
    <property type="evidence" value="ECO:0007669"/>
    <property type="project" value="TreeGrafter"/>
</dbReference>
<dbReference type="STRING" id="1618392.UW41_C0023G0004"/>
<name>A0A0G1HNZ5_9BACT</name>
<dbReference type="PATRIC" id="fig|1618392.3.peg.828"/>
<dbReference type="PANTHER" id="PTHR45138:SF9">
    <property type="entry name" value="DIGUANYLATE CYCLASE DGCM-RELATED"/>
    <property type="match status" value="1"/>
</dbReference>
<dbReference type="SUPFAM" id="SSF55073">
    <property type="entry name" value="Nucleotide cyclase"/>
    <property type="match status" value="1"/>
</dbReference>
<dbReference type="AlphaFoldDB" id="A0A0G1HNZ5"/>
<evidence type="ECO:0000313" key="3">
    <source>
        <dbReference type="Proteomes" id="UP000034172"/>
    </source>
</evidence>
<dbReference type="FunFam" id="3.30.70.270:FF:000001">
    <property type="entry name" value="Diguanylate cyclase domain protein"/>
    <property type="match status" value="1"/>
</dbReference>
<dbReference type="InterPro" id="IPR050469">
    <property type="entry name" value="Diguanylate_Cyclase"/>
</dbReference>
<dbReference type="PROSITE" id="PS50887">
    <property type="entry name" value="GGDEF"/>
    <property type="match status" value="1"/>
</dbReference>
<dbReference type="Gene3D" id="3.30.70.270">
    <property type="match status" value="1"/>
</dbReference>
<comment type="caution">
    <text evidence="2">The sequence shown here is derived from an EMBL/GenBank/DDBJ whole genome shotgun (WGS) entry which is preliminary data.</text>
</comment>
<evidence type="ECO:0000259" key="1">
    <source>
        <dbReference type="PROSITE" id="PS50887"/>
    </source>
</evidence>
<dbReference type="PANTHER" id="PTHR45138">
    <property type="entry name" value="REGULATORY COMPONENTS OF SENSORY TRANSDUCTION SYSTEM"/>
    <property type="match status" value="1"/>
</dbReference>
<evidence type="ECO:0000313" key="2">
    <source>
        <dbReference type="EMBL" id="KKT48610.1"/>
    </source>
</evidence>
<gene>
    <name evidence="2" type="ORF">UW41_C0023G0004</name>
</gene>
<dbReference type="GO" id="GO:0005886">
    <property type="term" value="C:plasma membrane"/>
    <property type="evidence" value="ECO:0007669"/>
    <property type="project" value="TreeGrafter"/>
</dbReference>
<dbReference type="InterPro" id="IPR029787">
    <property type="entry name" value="Nucleotide_cyclase"/>
</dbReference>
<dbReference type="CDD" id="cd01949">
    <property type="entry name" value="GGDEF"/>
    <property type="match status" value="1"/>
</dbReference>
<sequence length="226" mass="25694">METNPVMESDADKIARLEAENTALLVENAALLAKEASWAVEKAHLESLARLDDLTELPNRRQMTHELSVALANVQRQHFDLVVAEVDLDFFKRVNDQYGHPQGDAVLKAFAKFISQTLRDTDFFGRWGGEEFLLILPIDKGTSPDEIMHLFTRYHEKASQINRSDDTEPFQEQTISIGAVFIESGQQNLDPEKILKQVDVALYESKQTRDTTTFKPYQPDRSQTPS</sequence>
<feature type="domain" description="GGDEF" evidence="1">
    <location>
        <begin position="79"/>
        <end position="219"/>
    </location>
</feature>
<dbReference type="GO" id="GO:1902201">
    <property type="term" value="P:negative regulation of bacterial-type flagellum-dependent cell motility"/>
    <property type="evidence" value="ECO:0007669"/>
    <property type="project" value="TreeGrafter"/>
</dbReference>
<dbReference type="Pfam" id="PF00990">
    <property type="entry name" value="GGDEF"/>
    <property type="match status" value="1"/>
</dbReference>
<proteinExistence type="predicted"/>
<organism evidence="2 3">
    <name type="scientific">Candidatus Collierbacteria bacterium GW2011_GWC2_44_18</name>
    <dbReference type="NCBI Taxonomy" id="1618392"/>
    <lineage>
        <taxon>Bacteria</taxon>
        <taxon>Candidatus Collieribacteriota</taxon>
    </lineage>
</organism>
<dbReference type="EMBL" id="LCIE01000023">
    <property type="protein sequence ID" value="KKT48610.1"/>
    <property type="molecule type" value="Genomic_DNA"/>
</dbReference>
<dbReference type="SMART" id="SM00267">
    <property type="entry name" value="GGDEF"/>
    <property type="match status" value="1"/>
</dbReference>
<dbReference type="NCBIfam" id="TIGR00254">
    <property type="entry name" value="GGDEF"/>
    <property type="match status" value="1"/>
</dbReference>
<dbReference type="InterPro" id="IPR000160">
    <property type="entry name" value="GGDEF_dom"/>
</dbReference>
<protein>
    <submittedName>
        <fullName evidence="2">GGDEF domain protein</fullName>
    </submittedName>
</protein>